<evidence type="ECO:0000313" key="2">
    <source>
        <dbReference type="EMBL" id="TNY16966.1"/>
    </source>
</evidence>
<feature type="compositionally biased region" description="Acidic residues" evidence="1">
    <location>
        <begin position="234"/>
        <end position="248"/>
    </location>
</feature>
<feature type="compositionally biased region" description="Basic and acidic residues" evidence="1">
    <location>
        <begin position="399"/>
        <end position="408"/>
    </location>
</feature>
<feature type="compositionally biased region" description="Polar residues" evidence="1">
    <location>
        <begin position="60"/>
        <end position="70"/>
    </location>
</feature>
<organism evidence="2 3">
    <name type="scientific">Rhodotorula diobovata</name>
    <dbReference type="NCBI Taxonomy" id="5288"/>
    <lineage>
        <taxon>Eukaryota</taxon>
        <taxon>Fungi</taxon>
        <taxon>Dikarya</taxon>
        <taxon>Basidiomycota</taxon>
        <taxon>Pucciniomycotina</taxon>
        <taxon>Microbotryomycetes</taxon>
        <taxon>Sporidiobolales</taxon>
        <taxon>Sporidiobolaceae</taxon>
        <taxon>Rhodotorula</taxon>
    </lineage>
</organism>
<reference evidence="2 3" key="1">
    <citation type="submission" date="2019-03" db="EMBL/GenBank/DDBJ databases">
        <title>Rhodosporidium diobovatum UCD-FST 08-225 genome sequencing, assembly, and annotation.</title>
        <authorList>
            <person name="Fakankun I.U."/>
            <person name="Fristensky B."/>
            <person name="Levin D.B."/>
        </authorList>
    </citation>
    <scope>NUCLEOTIDE SEQUENCE [LARGE SCALE GENOMIC DNA]</scope>
    <source>
        <strain evidence="2 3">UCD-FST 08-225</strain>
    </source>
</reference>
<feature type="region of interest" description="Disordered" evidence="1">
    <location>
        <begin position="233"/>
        <end position="253"/>
    </location>
</feature>
<dbReference type="STRING" id="5288.A0A5C5FLB8"/>
<feature type="compositionally biased region" description="Basic and acidic residues" evidence="1">
    <location>
        <begin position="185"/>
        <end position="196"/>
    </location>
</feature>
<feature type="compositionally biased region" description="Low complexity" evidence="1">
    <location>
        <begin position="18"/>
        <end position="37"/>
    </location>
</feature>
<feature type="compositionally biased region" description="Polar residues" evidence="1">
    <location>
        <begin position="90"/>
        <end position="109"/>
    </location>
</feature>
<feature type="compositionally biased region" description="Low complexity" evidence="1">
    <location>
        <begin position="147"/>
        <end position="166"/>
    </location>
</feature>
<accession>A0A5C5FLB8</accession>
<name>A0A5C5FLB8_9BASI</name>
<feature type="region of interest" description="Disordered" evidence="1">
    <location>
        <begin position="367"/>
        <end position="410"/>
    </location>
</feature>
<comment type="caution">
    <text evidence="2">The sequence shown here is derived from an EMBL/GenBank/DDBJ whole genome shotgun (WGS) entry which is preliminary data.</text>
</comment>
<feature type="compositionally biased region" description="Polar residues" evidence="1">
    <location>
        <begin position="385"/>
        <end position="398"/>
    </location>
</feature>
<sequence>MAKLRKARNGTLAPPAPSATSSSSSPAAPGGSTSTPARRPPSLLSTSSAGKRTSPIAVRSTGTLAPSVSASRIEARGELIEGELSEAESRSVTLHSRSPTASSFHSRGTASSPPASPRSHRRLASNASTADSFLTPATSPEQPRCQAPRAPSFASSSAAAGDHLASASSALAKLRTRLDSDQVAREAQRLREEHAHSTGGKLRKKLPREVALEAAAHEHIEHENIERVHAVQEEGVEAEGSCDAEEEAAAQGLPSRIEEGQEDEASGAGQDGTLKPGEAVRIEAALEGLNTAALAPSPQQGSLLFAPARLGWRLASSAVYLGVGTTRSVLSRVPVVSGVVESVDSAAAAVSERVAARTERLEELATALSSASSRAASPSTRRSSYSVPNHSWESSTSKEPSEGVEASKEPPSALARIASVPLAPARLAYRVAELSLTLSLASLLVASTVTGMAWDRVRGRPVRSVCE</sequence>
<evidence type="ECO:0000256" key="1">
    <source>
        <dbReference type="SAM" id="MobiDB-lite"/>
    </source>
</evidence>
<gene>
    <name evidence="2" type="ORF">DMC30DRAFT_407206</name>
</gene>
<feature type="region of interest" description="Disordered" evidence="1">
    <location>
        <begin position="1"/>
        <end position="166"/>
    </location>
</feature>
<protein>
    <submittedName>
        <fullName evidence="2">Uncharacterized protein</fullName>
    </submittedName>
</protein>
<dbReference type="EMBL" id="SOZI01000285">
    <property type="protein sequence ID" value="TNY16966.1"/>
    <property type="molecule type" value="Genomic_DNA"/>
</dbReference>
<evidence type="ECO:0000313" key="3">
    <source>
        <dbReference type="Proteomes" id="UP000311382"/>
    </source>
</evidence>
<proteinExistence type="predicted"/>
<feature type="compositionally biased region" description="Low complexity" evidence="1">
    <location>
        <begin position="367"/>
        <end position="384"/>
    </location>
</feature>
<dbReference type="Proteomes" id="UP000311382">
    <property type="component" value="Unassembled WGS sequence"/>
</dbReference>
<keyword evidence="3" id="KW-1185">Reference proteome</keyword>
<dbReference type="AlphaFoldDB" id="A0A5C5FLB8"/>
<feature type="compositionally biased region" description="Polar residues" evidence="1">
    <location>
        <begin position="126"/>
        <end position="141"/>
    </location>
</feature>
<feature type="region of interest" description="Disordered" evidence="1">
    <location>
        <begin position="185"/>
        <end position="207"/>
    </location>
</feature>